<dbReference type="RefSeq" id="WP_377483498.1">
    <property type="nucleotide sequence ID" value="NZ_JBHUOX010000005.1"/>
</dbReference>
<comment type="caution">
    <text evidence="9">The sequence shown here is derived from an EMBL/GenBank/DDBJ whole genome shotgun (WGS) entry which is preliminary data.</text>
</comment>
<keyword evidence="6 7" id="KW-0472">Membrane</keyword>
<feature type="domain" description="Major facilitator superfamily (MFS) profile" evidence="8">
    <location>
        <begin position="23"/>
        <end position="422"/>
    </location>
</feature>
<dbReference type="InterPro" id="IPR011701">
    <property type="entry name" value="MFS"/>
</dbReference>
<sequence length="455" mass="48883">MKASKGKATSINLFSLKSIPMRTFHLSWLAFFLCFFGWFGIAPLMAVVRDELNLTKDQIGNIIISSVAITVIARLAIGWLCDKIGPRISYTALLILGAFPVIFIGLSNSYESFLLFRLAIGVIGASFVITQYHTTVMFAPNVVGTANATTAGWGNLGGGITQMVMPIIFAAFVGAGFIEAQAWRYAMVVPGVAMILCGIAYYLYTKDTPFGNVSDLSEAAAVAKKKDTVSFWKAAADRRVWALFVLYGACFGIELTINNIAAIYYHDYFSLDLATAGLIAGLFGLMNIFARTLGGYFGDKAGIRWGLSGRVWFLGAVILVEGLALVLFSQMTVLPLSIIAMIVFSLFVQMSEGATFSVVPFINKKAMGAVSGIVGAGGNAGAVAAGFLFKVENLSYPEALFIIGLVVAGTSVLTMLVRFSPEMELDAQVEMDALLAEKESVSVAEPAYVMEEARR</sequence>
<feature type="transmembrane region" description="Helical" evidence="7">
    <location>
        <begin position="88"/>
        <end position="107"/>
    </location>
</feature>
<dbReference type="InterPro" id="IPR044772">
    <property type="entry name" value="NO3_transporter"/>
</dbReference>
<feature type="transmembrane region" description="Helical" evidence="7">
    <location>
        <begin position="153"/>
        <end position="177"/>
    </location>
</feature>
<feature type="transmembrane region" description="Helical" evidence="7">
    <location>
        <begin position="334"/>
        <end position="359"/>
    </location>
</feature>
<dbReference type="CDD" id="cd17341">
    <property type="entry name" value="MFS_NRT2_like"/>
    <property type="match status" value="1"/>
</dbReference>
<dbReference type="Gene3D" id="1.20.1250.20">
    <property type="entry name" value="MFS general substrate transporter like domains"/>
    <property type="match status" value="2"/>
</dbReference>
<evidence type="ECO:0000256" key="4">
    <source>
        <dbReference type="ARBA" id="ARBA00022989"/>
    </source>
</evidence>
<dbReference type="Proteomes" id="UP001597641">
    <property type="component" value="Unassembled WGS sequence"/>
</dbReference>
<keyword evidence="3 7" id="KW-0812">Transmembrane</keyword>
<evidence type="ECO:0000256" key="7">
    <source>
        <dbReference type="SAM" id="Phobius"/>
    </source>
</evidence>
<reference evidence="10" key="1">
    <citation type="journal article" date="2019" name="Int. J. Syst. Evol. Microbiol.">
        <title>The Global Catalogue of Microorganisms (GCM) 10K type strain sequencing project: providing services to taxonomists for standard genome sequencing and annotation.</title>
        <authorList>
            <consortium name="The Broad Institute Genomics Platform"/>
            <consortium name="The Broad Institute Genome Sequencing Center for Infectious Disease"/>
            <person name="Wu L."/>
            <person name="Ma J."/>
        </authorList>
    </citation>
    <scope>NUCLEOTIDE SEQUENCE [LARGE SCALE GENOMIC DNA]</scope>
    <source>
        <strain evidence="10">KCTC 23984</strain>
    </source>
</reference>
<keyword evidence="5" id="KW-0534">Nitrate assimilation</keyword>
<dbReference type="InterPro" id="IPR036259">
    <property type="entry name" value="MFS_trans_sf"/>
</dbReference>
<keyword evidence="10" id="KW-1185">Reference proteome</keyword>
<feature type="transmembrane region" description="Helical" evidence="7">
    <location>
        <begin position="366"/>
        <end position="387"/>
    </location>
</feature>
<proteinExistence type="inferred from homology"/>
<dbReference type="EMBL" id="JBHUOX010000005">
    <property type="protein sequence ID" value="MFD3000463.1"/>
    <property type="molecule type" value="Genomic_DNA"/>
</dbReference>
<feature type="transmembrane region" description="Helical" evidence="7">
    <location>
        <begin position="271"/>
        <end position="290"/>
    </location>
</feature>
<evidence type="ECO:0000259" key="8">
    <source>
        <dbReference type="PROSITE" id="PS50850"/>
    </source>
</evidence>
<evidence type="ECO:0000256" key="3">
    <source>
        <dbReference type="ARBA" id="ARBA00022692"/>
    </source>
</evidence>
<feature type="transmembrane region" description="Helical" evidence="7">
    <location>
        <begin position="240"/>
        <end position="265"/>
    </location>
</feature>
<evidence type="ECO:0000256" key="2">
    <source>
        <dbReference type="ARBA" id="ARBA00008432"/>
    </source>
</evidence>
<dbReference type="PROSITE" id="PS50850">
    <property type="entry name" value="MFS"/>
    <property type="match status" value="1"/>
</dbReference>
<organism evidence="9 10">
    <name type="scientific">Pontibacter toksunensis</name>
    <dbReference type="NCBI Taxonomy" id="1332631"/>
    <lineage>
        <taxon>Bacteria</taxon>
        <taxon>Pseudomonadati</taxon>
        <taxon>Bacteroidota</taxon>
        <taxon>Cytophagia</taxon>
        <taxon>Cytophagales</taxon>
        <taxon>Hymenobacteraceae</taxon>
        <taxon>Pontibacter</taxon>
    </lineage>
</organism>
<evidence type="ECO:0000313" key="10">
    <source>
        <dbReference type="Proteomes" id="UP001597641"/>
    </source>
</evidence>
<evidence type="ECO:0000256" key="6">
    <source>
        <dbReference type="ARBA" id="ARBA00023136"/>
    </source>
</evidence>
<name>A0ABW6BTM1_9BACT</name>
<feature type="transmembrane region" description="Helical" evidence="7">
    <location>
        <begin position="311"/>
        <end position="328"/>
    </location>
</feature>
<comment type="subcellular location">
    <subcellularLocation>
        <location evidence="1">Membrane</location>
        <topology evidence="1">Multi-pass membrane protein</topology>
    </subcellularLocation>
</comment>
<keyword evidence="4 7" id="KW-1133">Transmembrane helix</keyword>
<dbReference type="Pfam" id="PF07690">
    <property type="entry name" value="MFS_1"/>
    <property type="match status" value="1"/>
</dbReference>
<feature type="transmembrane region" description="Helical" evidence="7">
    <location>
        <begin position="26"/>
        <end position="47"/>
    </location>
</feature>
<accession>A0ABW6BTM1</accession>
<feature type="transmembrane region" description="Helical" evidence="7">
    <location>
        <begin position="183"/>
        <end position="204"/>
    </location>
</feature>
<feature type="transmembrane region" description="Helical" evidence="7">
    <location>
        <begin position="399"/>
        <end position="417"/>
    </location>
</feature>
<evidence type="ECO:0000256" key="1">
    <source>
        <dbReference type="ARBA" id="ARBA00004141"/>
    </source>
</evidence>
<protein>
    <submittedName>
        <fullName evidence="9">MFS transporter</fullName>
    </submittedName>
</protein>
<gene>
    <name evidence="9" type="ORF">ACFS7Z_08845</name>
</gene>
<dbReference type="SUPFAM" id="SSF103473">
    <property type="entry name" value="MFS general substrate transporter"/>
    <property type="match status" value="1"/>
</dbReference>
<dbReference type="InterPro" id="IPR020846">
    <property type="entry name" value="MFS_dom"/>
</dbReference>
<evidence type="ECO:0000256" key="5">
    <source>
        <dbReference type="ARBA" id="ARBA00023063"/>
    </source>
</evidence>
<feature type="transmembrane region" description="Helical" evidence="7">
    <location>
        <begin position="59"/>
        <end position="81"/>
    </location>
</feature>
<comment type="similarity">
    <text evidence="2">Belongs to the major facilitator superfamily. Nitrate/nitrite porter (TC 2.A.1.8) family.</text>
</comment>
<feature type="transmembrane region" description="Helical" evidence="7">
    <location>
        <begin position="113"/>
        <end position="132"/>
    </location>
</feature>
<evidence type="ECO:0000313" key="9">
    <source>
        <dbReference type="EMBL" id="MFD3000463.1"/>
    </source>
</evidence>
<dbReference type="PANTHER" id="PTHR23515">
    <property type="entry name" value="HIGH-AFFINITY NITRATE TRANSPORTER 2.3"/>
    <property type="match status" value="1"/>
</dbReference>